<dbReference type="AlphaFoldDB" id="A0A8S3Y7D5"/>
<reference evidence="1" key="1">
    <citation type="submission" date="2021-04" db="EMBL/GenBank/DDBJ databases">
        <authorList>
            <person name="Tunstrom K."/>
        </authorList>
    </citation>
    <scope>NUCLEOTIDE SEQUENCE</scope>
</reference>
<organism evidence="1 2">
    <name type="scientific">Parnassius apollo</name>
    <name type="common">Apollo butterfly</name>
    <name type="synonym">Papilio apollo</name>
    <dbReference type="NCBI Taxonomy" id="110799"/>
    <lineage>
        <taxon>Eukaryota</taxon>
        <taxon>Metazoa</taxon>
        <taxon>Ecdysozoa</taxon>
        <taxon>Arthropoda</taxon>
        <taxon>Hexapoda</taxon>
        <taxon>Insecta</taxon>
        <taxon>Pterygota</taxon>
        <taxon>Neoptera</taxon>
        <taxon>Endopterygota</taxon>
        <taxon>Lepidoptera</taxon>
        <taxon>Glossata</taxon>
        <taxon>Ditrysia</taxon>
        <taxon>Papilionoidea</taxon>
        <taxon>Papilionidae</taxon>
        <taxon>Parnassiinae</taxon>
        <taxon>Parnassini</taxon>
        <taxon>Parnassius</taxon>
        <taxon>Parnassius</taxon>
    </lineage>
</organism>
<gene>
    <name evidence="1" type="ORF">PAPOLLO_LOCUS26583</name>
</gene>
<dbReference type="OrthoDB" id="7345970at2759"/>
<accession>A0A8S3Y7D5</accession>
<name>A0A8S3Y7D5_PARAO</name>
<dbReference type="EMBL" id="CAJQZP010001593">
    <property type="protein sequence ID" value="CAG5055964.1"/>
    <property type="molecule type" value="Genomic_DNA"/>
</dbReference>
<keyword evidence="2" id="KW-1185">Reference proteome</keyword>
<evidence type="ECO:0000313" key="1">
    <source>
        <dbReference type="EMBL" id="CAG5055964.1"/>
    </source>
</evidence>
<comment type="caution">
    <text evidence="1">The sequence shown here is derived from an EMBL/GenBank/DDBJ whole genome shotgun (WGS) entry which is preliminary data.</text>
</comment>
<evidence type="ECO:0000313" key="2">
    <source>
        <dbReference type="Proteomes" id="UP000691718"/>
    </source>
</evidence>
<protein>
    <submittedName>
        <fullName evidence="1">(apollo) hypothetical protein</fullName>
    </submittedName>
</protein>
<dbReference type="Proteomes" id="UP000691718">
    <property type="component" value="Unassembled WGS sequence"/>
</dbReference>
<proteinExistence type="predicted"/>
<sequence length="100" mass="11051">MVTIVRETNIPHSASEYRCADMLLHGGEAARGPVQRRRSGLLRVQCSLGAREGAGRAARRPRPPACMLRLFLTVKMTQVTAMPKARCSRAPPPWLEDDTP</sequence>